<organism evidence="1 2">
    <name type="scientific">Heterorhabditis bacteriophora</name>
    <name type="common">Entomopathogenic nematode worm</name>
    <dbReference type="NCBI Taxonomy" id="37862"/>
    <lineage>
        <taxon>Eukaryota</taxon>
        <taxon>Metazoa</taxon>
        <taxon>Ecdysozoa</taxon>
        <taxon>Nematoda</taxon>
        <taxon>Chromadorea</taxon>
        <taxon>Rhabditida</taxon>
        <taxon>Rhabditina</taxon>
        <taxon>Rhabditomorpha</taxon>
        <taxon>Strongyloidea</taxon>
        <taxon>Heterorhabditidae</taxon>
        <taxon>Heterorhabditis</taxon>
    </lineage>
</organism>
<accession>A0A1I7WHJ1</accession>
<dbReference type="Proteomes" id="UP000095283">
    <property type="component" value="Unplaced"/>
</dbReference>
<keyword evidence="1" id="KW-1185">Reference proteome</keyword>
<evidence type="ECO:0000313" key="1">
    <source>
        <dbReference type="Proteomes" id="UP000095283"/>
    </source>
</evidence>
<reference evidence="2" key="1">
    <citation type="submission" date="2016-11" db="UniProtKB">
        <authorList>
            <consortium name="WormBaseParasite"/>
        </authorList>
    </citation>
    <scope>IDENTIFICATION</scope>
</reference>
<name>A0A1I7WHJ1_HETBA</name>
<proteinExistence type="predicted"/>
<dbReference type="WBParaSite" id="Hba_04448">
    <property type="protein sequence ID" value="Hba_04448"/>
    <property type="gene ID" value="Hba_04448"/>
</dbReference>
<protein>
    <submittedName>
        <fullName evidence="2">KTSC domain-containing protein</fullName>
    </submittedName>
</protein>
<dbReference type="AlphaFoldDB" id="A0A1I7WHJ1"/>
<evidence type="ECO:0000313" key="2">
    <source>
        <dbReference type="WBParaSite" id="Hba_04448"/>
    </source>
</evidence>
<sequence length="75" mass="8411">MNTYAVNDIGKYSVNSYYGKNKPFYKIIHKLNPSFSGRTRYSKVPVPYGHSKSYFQVLAKSASCPQGLDKALLGD</sequence>